<keyword evidence="2" id="KW-0812">Transmembrane</keyword>
<evidence type="ECO:0000256" key="2">
    <source>
        <dbReference type="SAM" id="Phobius"/>
    </source>
</evidence>
<name>A0AB39VIC8_9FUSO</name>
<evidence type="ECO:0000256" key="1">
    <source>
        <dbReference type="SAM" id="Coils"/>
    </source>
</evidence>
<feature type="coiled-coil region" evidence="1">
    <location>
        <begin position="61"/>
        <end position="88"/>
    </location>
</feature>
<keyword evidence="2" id="KW-1133">Transmembrane helix</keyword>
<proteinExistence type="predicted"/>
<dbReference type="RefSeq" id="WP_369711837.1">
    <property type="nucleotide sequence ID" value="NZ_CP165644.1"/>
</dbReference>
<dbReference type="KEGG" id="lrug:AB8B22_04630"/>
<reference evidence="3" key="1">
    <citation type="submission" date="2024-07" db="EMBL/GenBank/DDBJ databases">
        <authorList>
            <person name="Li X.-J."/>
            <person name="Wang X."/>
        </authorList>
    </citation>
    <scope>NUCLEOTIDE SEQUENCE</scope>
    <source>
        <strain evidence="3">HSP-334</strain>
    </source>
</reference>
<feature type="transmembrane region" description="Helical" evidence="2">
    <location>
        <begin position="90"/>
        <end position="109"/>
    </location>
</feature>
<keyword evidence="1" id="KW-0175">Coiled coil</keyword>
<protein>
    <submittedName>
        <fullName evidence="3">Uncharacterized protein</fullName>
    </submittedName>
</protein>
<gene>
    <name evidence="3" type="ORF">AB8B22_04630</name>
</gene>
<dbReference type="EMBL" id="CP165644">
    <property type="protein sequence ID" value="XDU67706.1"/>
    <property type="molecule type" value="Genomic_DNA"/>
</dbReference>
<feature type="coiled-coil region" evidence="1">
    <location>
        <begin position="202"/>
        <end position="236"/>
    </location>
</feature>
<feature type="transmembrane region" description="Helical" evidence="2">
    <location>
        <begin position="164"/>
        <end position="188"/>
    </location>
</feature>
<sequence length="365" mass="40454">MKKGKTELEKMQDKVQKIVVRVNEKITILGEHLGILNTTLTNIQEEFDKVQNIPNEEKMRYEELKQIRLNWKNQVDEIIKKYEEIKNKDATAAGVAGVGIGAGVAVAALGPGVAMGIATTFGVASTGTAISALSGAAAMNAGLAWIGGGALAAGGGGMAAGEAFLALMGPIGLAIAGVGVIAGGLLFWKNKNDQKCLENLFIRISNRDLKSFELAINELDNRIKQIDNENIELKFAIRIIQSLGLNYSEMTEEQQDELKKYIQLIDTSTQLLVNPIKELQPKYTNEDLDEYIKRKYSAWYSSSEKRSIITLANLLYKINTNEVEKKLLWKSLRDNKEFLKSIDVTKEDFKINIFDIVSKVLSFKY</sequence>
<evidence type="ECO:0000313" key="3">
    <source>
        <dbReference type="EMBL" id="XDU67706.1"/>
    </source>
</evidence>
<organism evidence="3">
    <name type="scientific">Leptotrichia rugosa</name>
    <dbReference type="NCBI Taxonomy" id="3239302"/>
    <lineage>
        <taxon>Bacteria</taxon>
        <taxon>Fusobacteriati</taxon>
        <taxon>Fusobacteriota</taxon>
        <taxon>Fusobacteriia</taxon>
        <taxon>Fusobacteriales</taxon>
        <taxon>Leptotrichiaceae</taxon>
        <taxon>Leptotrichia</taxon>
    </lineage>
</organism>
<keyword evidence="2" id="KW-0472">Membrane</keyword>
<dbReference type="AlphaFoldDB" id="A0AB39VIC8"/>
<accession>A0AB39VIC8</accession>